<accession>A0A2D3VI65</accession>
<reference evidence="1 2" key="1">
    <citation type="submission" date="2016-03" db="EMBL/GenBank/DDBJ databases">
        <authorList>
            <person name="Ploux O."/>
        </authorList>
    </citation>
    <scope>NUCLEOTIDE SEQUENCE [LARGE SCALE GENOMIC DNA]</scope>
    <source>
        <strain evidence="1 2">URUG2</strain>
    </source>
</reference>
<sequence length="61" mass="6512">MPKQEIEFTPTSSFAAVSTPSMVLGDGRCCGSSHEKLQSGVKSQLLGISHLTCVVEFQRNG</sequence>
<evidence type="ECO:0000313" key="1">
    <source>
        <dbReference type="EMBL" id="CZT21679.1"/>
    </source>
</evidence>
<evidence type="ECO:0000313" key="2">
    <source>
        <dbReference type="Proteomes" id="UP000225277"/>
    </source>
</evidence>
<organism evidence="1 2">
    <name type="scientific">Ramularia collo-cygni</name>
    <dbReference type="NCBI Taxonomy" id="112498"/>
    <lineage>
        <taxon>Eukaryota</taxon>
        <taxon>Fungi</taxon>
        <taxon>Dikarya</taxon>
        <taxon>Ascomycota</taxon>
        <taxon>Pezizomycotina</taxon>
        <taxon>Dothideomycetes</taxon>
        <taxon>Dothideomycetidae</taxon>
        <taxon>Mycosphaerellales</taxon>
        <taxon>Mycosphaerellaceae</taxon>
        <taxon>Ramularia</taxon>
    </lineage>
</organism>
<keyword evidence="2" id="KW-1185">Reference proteome</keyword>
<proteinExistence type="predicted"/>
<dbReference type="Proteomes" id="UP000225277">
    <property type="component" value="Unassembled WGS sequence"/>
</dbReference>
<dbReference type="AlphaFoldDB" id="A0A2D3VI65"/>
<dbReference type="RefSeq" id="XP_023628568.1">
    <property type="nucleotide sequence ID" value="XM_023772800.1"/>
</dbReference>
<protein>
    <submittedName>
        <fullName evidence="1">Uncharacterized protein</fullName>
    </submittedName>
</protein>
<dbReference type="GeneID" id="35602659"/>
<dbReference type="EMBL" id="FJUY01000011">
    <property type="protein sequence ID" value="CZT21679.1"/>
    <property type="molecule type" value="Genomic_DNA"/>
</dbReference>
<gene>
    <name evidence="1" type="ORF">RCC_07544</name>
</gene>
<name>A0A2D3VI65_9PEZI</name>